<proteinExistence type="inferred from homology"/>
<dbReference type="Proteomes" id="UP000185151">
    <property type="component" value="Unassembled WGS sequence"/>
</dbReference>
<evidence type="ECO:0000256" key="2">
    <source>
        <dbReference type="ARBA" id="ARBA00023015"/>
    </source>
</evidence>
<feature type="domain" description="HTH lysR-type" evidence="5">
    <location>
        <begin position="1"/>
        <end position="59"/>
    </location>
</feature>
<keyword evidence="4" id="KW-0804">Transcription</keyword>
<keyword evidence="2" id="KW-0805">Transcription regulation</keyword>
<evidence type="ECO:0000256" key="4">
    <source>
        <dbReference type="ARBA" id="ARBA00023163"/>
    </source>
</evidence>
<protein>
    <submittedName>
        <fullName evidence="6">Transcriptional regulator, LysR family</fullName>
    </submittedName>
</protein>
<dbReference type="SUPFAM" id="SSF53850">
    <property type="entry name" value="Periplasmic binding protein-like II"/>
    <property type="match status" value="1"/>
</dbReference>
<dbReference type="InterPro" id="IPR000847">
    <property type="entry name" value="LysR_HTH_N"/>
</dbReference>
<evidence type="ECO:0000313" key="6">
    <source>
        <dbReference type="EMBL" id="SIO45948.1"/>
    </source>
</evidence>
<dbReference type="EMBL" id="FSRU01000001">
    <property type="protein sequence ID" value="SIO45948.1"/>
    <property type="molecule type" value="Genomic_DNA"/>
</dbReference>
<keyword evidence="3" id="KW-0238">DNA-binding</keyword>
<dbReference type="InterPro" id="IPR005119">
    <property type="entry name" value="LysR_subst-bd"/>
</dbReference>
<evidence type="ECO:0000259" key="5">
    <source>
        <dbReference type="PROSITE" id="PS50931"/>
    </source>
</evidence>
<dbReference type="Gene3D" id="1.10.10.10">
    <property type="entry name" value="Winged helix-like DNA-binding domain superfamily/Winged helix DNA-binding domain"/>
    <property type="match status" value="1"/>
</dbReference>
<dbReference type="GO" id="GO:0003677">
    <property type="term" value="F:DNA binding"/>
    <property type="evidence" value="ECO:0007669"/>
    <property type="project" value="UniProtKB-KW"/>
</dbReference>
<dbReference type="RefSeq" id="WP_143788339.1">
    <property type="nucleotide sequence ID" value="NZ_FSRU01000001.1"/>
</dbReference>
<dbReference type="AlphaFoldDB" id="A0A1N6JNL8"/>
<dbReference type="PROSITE" id="PS50931">
    <property type="entry name" value="HTH_LYSR"/>
    <property type="match status" value="1"/>
</dbReference>
<dbReference type="CDD" id="cd08422">
    <property type="entry name" value="PBP2_CrgA_like"/>
    <property type="match status" value="1"/>
</dbReference>
<dbReference type="SUPFAM" id="SSF46785">
    <property type="entry name" value="Winged helix' DNA-binding domain"/>
    <property type="match status" value="1"/>
</dbReference>
<evidence type="ECO:0000256" key="1">
    <source>
        <dbReference type="ARBA" id="ARBA00009437"/>
    </source>
</evidence>
<evidence type="ECO:0000256" key="3">
    <source>
        <dbReference type="ARBA" id="ARBA00023125"/>
    </source>
</evidence>
<reference evidence="6 7" key="1">
    <citation type="submission" date="2016-11" db="EMBL/GenBank/DDBJ databases">
        <authorList>
            <person name="Jaros S."/>
            <person name="Januszkiewicz K."/>
            <person name="Wedrychowicz H."/>
        </authorList>
    </citation>
    <scope>NUCLEOTIDE SEQUENCE [LARGE SCALE GENOMIC DNA]</scope>
    <source>
        <strain evidence="6 7">GAS95</strain>
    </source>
</reference>
<comment type="similarity">
    <text evidence="1">Belongs to the LysR transcriptional regulatory family.</text>
</comment>
<organism evidence="6 7">
    <name type="scientific">Paraburkholderia phenazinium</name>
    <dbReference type="NCBI Taxonomy" id="60549"/>
    <lineage>
        <taxon>Bacteria</taxon>
        <taxon>Pseudomonadati</taxon>
        <taxon>Pseudomonadota</taxon>
        <taxon>Betaproteobacteria</taxon>
        <taxon>Burkholderiales</taxon>
        <taxon>Burkholderiaceae</taxon>
        <taxon>Paraburkholderia</taxon>
    </lineage>
</organism>
<dbReference type="OrthoDB" id="9026421at2"/>
<dbReference type="PANTHER" id="PTHR30537">
    <property type="entry name" value="HTH-TYPE TRANSCRIPTIONAL REGULATOR"/>
    <property type="match status" value="1"/>
</dbReference>
<sequence length="299" mass="33442">MDALNSMRVFVKVAEFNSFARASEALDMAVPRTSRIISELEDHLGTRLLQRTTRKMSLTEPGRIYLERCRQILGEIEETYLMLSANAVSTSGRIRVAAPALFAQHKLAPVLAAYQRAYPNVIVDLVLADRPVDLIEEEFDLGILAARRINAMSLVSRHLATTDFHICAAPGYLAEHGTPMHPSELADHPYLAFRTEHSSEEVTFHAADGTSIAVQPKTSFVCNNIGMLRASALAGMGIATLSAYLVEDDIRTGRLQRILPEYHLADREFRIVYSTRKFQSLKVKAFIDLAVEHFRQTNE</sequence>
<gene>
    <name evidence="6" type="ORF">SAMN05444165_3388</name>
</gene>
<dbReference type="InterPro" id="IPR036390">
    <property type="entry name" value="WH_DNA-bd_sf"/>
</dbReference>
<dbReference type="Pfam" id="PF03466">
    <property type="entry name" value="LysR_substrate"/>
    <property type="match status" value="1"/>
</dbReference>
<dbReference type="Gene3D" id="3.40.190.290">
    <property type="match status" value="1"/>
</dbReference>
<dbReference type="InterPro" id="IPR036388">
    <property type="entry name" value="WH-like_DNA-bd_sf"/>
</dbReference>
<keyword evidence="7" id="KW-1185">Reference proteome</keyword>
<dbReference type="FunFam" id="1.10.10.10:FF:000001">
    <property type="entry name" value="LysR family transcriptional regulator"/>
    <property type="match status" value="1"/>
</dbReference>
<accession>A0A1N6JNL8</accession>
<dbReference type="GO" id="GO:0003700">
    <property type="term" value="F:DNA-binding transcription factor activity"/>
    <property type="evidence" value="ECO:0007669"/>
    <property type="project" value="InterPro"/>
</dbReference>
<dbReference type="PANTHER" id="PTHR30537:SF5">
    <property type="entry name" value="HTH-TYPE TRANSCRIPTIONAL ACTIVATOR TTDR-RELATED"/>
    <property type="match status" value="1"/>
</dbReference>
<dbReference type="Pfam" id="PF00126">
    <property type="entry name" value="HTH_1"/>
    <property type="match status" value="1"/>
</dbReference>
<name>A0A1N6JNL8_9BURK</name>
<dbReference type="InterPro" id="IPR058163">
    <property type="entry name" value="LysR-type_TF_proteobact-type"/>
</dbReference>
<evidence type="ECO:0000313" key="7">
    <source>
        <dbReference type="Proteomes" id="UP000185151"/>
    </source>
</evidence>